<keyword evidence="1" id="KW-0472">Membrane</keyword>
<evidence type="ECO:0000313" key="2">
    <source>
        <dbReference type="EMBL" id="MFC5450820.1"/>
    </source>
</evidence>
<evidence type="ECO:0000313" key="3">
    <source>
        <dbReference type="Proteomes" id="UP001596044"/>
    </source>
</evidence>
<feature type="transmembrane region" description="Helical" evidence="1">
    <location>
        <begin position="50"/>
        <end position="69"/>
    </location>
</feature>
<evidence type="ECO:0000256" key="1">
    <source>
        <dbReference type="SAM" id="Phobius"/>
    </source>
</evidence>
<comment type="caution">
    <text evidence="2">The sequence shown here is derived from an EMBL/GenBank/DDBJ whole genome shotgun (WGS) entry which is preliminary data.</text>
</comment>
<proteinExistence type="predicted"/>
<keyword evidence="3" id="KW-1185">Reference proteome</keyword>
<dbReference type="Proteomes" id="UP001596044">
    <property type="component" value="Unassembled WGS sequence"/>
</dbReference>
<name>A0ABW0KBT5_9BACL</name>
<keyword evidence="1" id="KW-0812">Transmembrane</keyword>
<organism evidence="2 3">
    <name type="scientific">Paenibacillus aestuarii</name>
    <dbReference type="NCBI Taxonomy" id="516965"/>
    <lineage>
        <taxon>Bacteria</taxon>
        <taxon>Bacillati</taxon>
        <taxon>Bacillota</taxon>
        <taxon>Bacilli</taxon>
        <taxon>Bacillales</taxon>
        <taxon>Paenibacillaceae</taxon>
        <taxon>Paenibacillus</taxon>
    </lineage>
</organism>
<accession>A0ABW0KBT5</accession>
<keyword evidence="1" id="KW-1133">Transmembrane helix</keyword>
<dbReference type="EMBL" id="JBHSMJ010000029">
    <property type="protein sequence ID" value="MFC5450820.1"/>
    <property type="molecule type" value="Genomic_DNA"/>
</dbReference>
<dbReference type="RefSeq" id="WP_270878899.1">
    <property type="nucleotide sequence ID" value="NZ_JAQFVF010000022.1"/>
</dbReference>
<protein>
    <recommendedName>
        <fullName evidence="4">HPP family protein</fullName>
    </recommendedName>
</protein>
<reference evidence="3" key="1">
    <citation type="journal article" date="2019" name="Int. J. Syst. Evol. Microbiol.">
        <title>The Global Catalogue of Microorganisms (GCM) 10K type strain sequencing project: providing services to taxonomists for standard genome sequencing and annotation.</title>
        <authorList>
            <consortium name="The Broad Institute Genomics Platform"/>
            <consortium name="The Broad Institute Genome Sequencing Center for Infectious Disease"/>
            <person name="Wu L."/>
            <person name="Ma J."/>
        </authorList>
    </citation>
    <scope>NUCLEOTIDE SEQUENCE [LARGE SCALE GENOMIC DNA]</scope>
    <source>
        <strain evidence="3">KACC 11904</strain>
    </source>
</reference>
<sequence length="167" mass="19119">MFLRSLIFCAYLMLAYWVSCHYPSMKMIFYPTLGAFSFLFMHRVEQIKDIGRIMLGAFVGVVVGCLGYLISTGAFSFFVTALLMILLIKYFKWNAAPILSVSFIPFFAHPAHLWLLPVTVLTSLLGLFVPIWLISRLEKLVLPVPQKWVLFVQRFTSKVSASVKREL</sequence>
<feature type="transmembrane region" description="Helical" evidence="1">
    <location>
        <begin position="111"/>
        <end position="134"/>
    </location>
</feature>
<gene>
    <name evidence="2" type="ORF">ACFPOG_21425</name>
</gene>
<evidence type="ECO:0008006" key="4">
    <source>
        <dbReference type="Google" id="ProtNLM"/>
    </source>
</evidence>